<keyword evidence="2" id="KW-1185">Reference proteome</keyword>
<organism evidence="1 2">
    <name type="scientific">Methylorubrum extorquens (strain ATCC 14718 / DSM 1338 / JCM 2805 / NCIMB 9133 / AM1)</name>
    <name type="common">Methylobacterium extorquens</name>
    <dbReference type="NCBI Taxonomy" id="272630"/>
    <lineage>
        <taxon>Bacteria</taxon>
        <taxon>Pseudomonadati</taxon>
        <taxon>Pseudomonadota</taxon>
        <taxon>Alphaproteobacteria</taxon>
        <taxon>Hyphomicrobiales</taxon>
        <taxon>Methylobacteriaceae</taxon>
        <taxon>Methylorubrum</taxon>
    </lineage>
</organism>
<keyword evidence="1" id="KW-0614">Plasmid</keyword>
<evidence type="ECO:0000313" key="2">
    <source>
        <dbReference type="Proteomes" id="UP000009081"/>
    </source>
</evidence>
<protein>
    <submittedName>
        <fullName evidence="1">Uncharacterized protein</fullName>
    </submittedName>
</protein>
<geneLocation type="plasmid" evidence="1 2">
    <name>megaplasmid</name>
</geneLocation>
<dbReference type="Proteomes" id="UP000009081">
    <property type="component" value="Plasmid megaplasmid"/>
</dbReference>
<accession>C5B524</accession>
<dbReference type="HOGENOM" id="CLU_868215_0_0_5"/>
<reference evidence="1 2" key="1">
    <citation type="journal article" date="2009" name="PLoS ONE">
        <title>Methylobacterium genome sequences: a reference blueprint to investigate microbial metabolism of C1 compounds from natural and industrial sources.</title>
        <authorList>
            <person name="Vuilleumier S."/>
            <person name="Chistoserdova L."/>
            <person name="Lee M.-C."/>
            <person name="Bringel F."/>
            <person name="Lajus A."/>
            <person name="Zhou Y."/>
            <person name="Gourion B."/>
            <person name="Barbe V."/>
            <person name="Chang J."/>
            <person name="Cruveiller S."/>
            <person name="Dossat C."/>
            <person name="Gillett W."/>
            <person name="Gruffaz C."/>
            <person name="Haugen E."/>
            <person name="Hourcade E."/>
            <person name="Levy R."/>
            <person name="Mangenot S."/>
            <person name="Muller E."/>
            <person name="Nadalig T."/>
            <person name="Pagni M."/>
            <person name="Penny C."/>
            <person name="Peyraud R."/>
            <person name="Robinson D.G."/>
            <person name="Roche D."/>
            <person name="Rouy Z."/>
            <person name="Saenampechek C."/>
            <person name="Salvignol G."/>
            <person name="Vallenet D."/>
            <person name="Wu Z."/>
            <person name="Marx C.J."/>
            <person name="Vorholt J.A."/>
            <person name="Olson M.V."/>
            <person name="Kaul R."/>
            <person name="Weissenbach J."/>
            <person name="Medigue C."/>
            <person name="Lidstrom M.E."/>
        </authorList>
    </citation>
    <scope>NUCLEOTIDE SEQUENCE [LARGE SCALE GENOMIC DNA]</scope>
    <source>
        <strain evidence="2">ATCC 14718 / DSM 1338 / JCM 2805 / NCIMB 9133 / AM1</strain>
    </source>
</reference>
<proteinExistence type="predicted"/>
<dbReference type="EMBL" id="CP001511">
    <property type="protein sequence ID" value="ACS43556.1"/>
    <property type="molecule type" value="Genomic_DNA"/>
</dbReference>
<name>C5B524_METEA</name>
<dbReference type="RefSeq" id="WP_012754001.1">
    <property type="nucleotide sequence ID" value="NC_012811.1"/>
</dbReference>
<dbReference type="AlphaFoldDB" id="C5B524"/>
<dbReference type="KEGG" id="mea:Mex_2p0712"/>
<sequence>MQNRRRDEIRWLEPDLAIPGHGRDVVRMMIRSPEEAVLSVWALDSGGGGPRLDGTHLVEIARDGLEAPWTPASFEGGVDWWLVGSGTPGSRDPSVRDHHRLVSALENALRLLGDEEAFVLDLGARRLRDEALAARNRAASDQGAATDPGRDVGHVFYHAPKWLSQAEMDALSPRHEAYGFGAALDTEFGPVDVQIEAGPVVRIDGVPGVSLLAASSDGPIDFRLSARWSRGGGWEAVRPGSEVHAAAAEAILAQVQRSFPAEMKAAFSAWACTTLARADLAAAAAVRKAAMSETVAAGLDGRAAAAEDRLASLGTPAPRA</sequence>
<evidence type="ECO:0000313" key="1">
    <source>
        <dbReference type="EMBL" id="ACS43556.1"/>
    </source>
</evidence>
<gene>
    <name evidence="1" type="ordered locus">MexAM1_META2p0712</name>
</gene>